<dbReference type="AlphaFoldDB" id="A0A7S1PHY5"/>
<evidence type="ECO:0000313" key="2">
    <source>
        <dbReference type="EMBL" id="CAD9085902.1"/>
    </source>
</evidence>
<name>A0A7S1PHY5_9EUKA</name>
<organism evidence="2">
    <name type="scientific">Percolomonas cosmopolitus</name>
    <dbReference type="NCBI Taxonomy" id="63605"/>
    <lineage>
        <taxon>Eukaryota</taxon>
        <taxon>Discoba</taxon>
        <taxon>Heterolobosea</taxon>
        <taxon>Tetramitia</taxon>
        <taxon>Eutetramitia</taxon>
        <taxon>Percolomonadidae</taxon>
        <taxon>Percolomonas</taxon>
    </lineage>
</organism>
<gene>
    <name evidence="2" type="ORF">PCOS0759_LOCUS9156</name>
</gene>
<reference evidence="2" key="1">
    <citation type="submission" date="2021-01" db="EMBL/GenBank/DDBJ databases">
        <authorList>
            <person name="Corre E."/>
            <person name="Pelletier E."/>
            <person name="Niang G."/>
            <person name="Scheremetjew M."/>
            <person name="Finn R."/>
            <person name="Kale V."/>
            <person name="Holt S."/>
            <person name="Cochrane G."/>
            <person name="Meng A."/>
            <person name="Brown T."/>
            <person name="Cohen L."/>
        </authorList>
    </citation>
    <scope>NUCLEOTIDE SEQUENCE</scope>
    <source>
        <strain evidence="2">WS</strain>
    </source>
</reference>
<dbReference type="EMBL" id="HBGD01011115">
    <property type="protein sequence ID" value="CAD9085902.1"/>
    <property type="molecule type" value="Transcribed_RNA"/>
</dbReference>
<evidence type="ECO:0000256" key="1">
    <source>
        <dbReference type="SAM" id="MobiDB-lite"/>
    </source>
</evidence>
<feature type="compositionally biased region" description="Acidic residues" evidence="1">
    <location>
        <begin position="256"/>
        <end position="281"/>
    </location>
</feature>
<sequence length="281" mass="32635">MGGSLSSSMHSQIESEFDRVLEIKNRYLKMPKDYLTIDEARQHLKSPLEQYPINFMKLPILFLLDQSLDGKFTKSDLVQFCEKISTVVTDKIVENEFLAEITSYAIMFMWHTITVDVDGFIRWLVRALVLDHRVDVPRYPDVVYVSVDVISVLYDVLDVSMMFEGLNVQQLIDLMQHVGEHEGLMNLSDQELDNVVPARVIRIFSESFVDGFERMMTRLGFVHDNYFSRPREEAGQTKREPALYEIMNRDTASSSDTEDFDSFTDQQEENTDDEEEPSQEL</sequence>
<protein>
    <submittedName>
        <fullName evidence="2">Uncharacterized protein</fullName>
    </submittedName>
</protein>
<feature type="region of interest" description="Disordered" evidence="1">
    <location>
        <begin position="230"/>
        <end position="281"/>
    </location>
</feature>
<proteinExistence type="predicted"/>
<accession>A0A7S1PHY5</accession>
<feature type="compositionally biased region" description="Basic and acidic residues" evidence="1">
    <location>
        <begin position="230"/>
        <end position="242"/>
    </location>
</feature>